<dbReference type="NCBIfam" id="TIGR03620">
    <property type="entry name" value="F420_MSMEG_4141"/>
    <property type="match status" value="1"/>
</dbReference>
<dbReference type="Gene3D" id="3.20.20.30">
    <property type="entry name" value="Luciferase-like domain"/>
    <property type="match status" value="1"/>
</dbReference>
<organism evidence="1 2">
    <name type="scientific">Promicromonospora alba</name>
    <dbReference type="NCBI Taxonomy" id="1616110"/>
    <lineage>
        <taxon>Bacteria</taxon>
        <taxon>Bacillati</taxon>
        <taxon>Actinomycetota</taxon>
        <taxon>Actinomycetes</taxon>
        <taxon>Micrococcales</taxon>
        <taxon>Promicromonosporaceae</taxon>
        <taxon>Promicromonospora</taxon>
    </lineage>
</organism>
<name>A0ABV9HL88_9MICO</name>
<dbReference type="EMBL" id="JBHSFI010000006">
    <property type="protein sequence ID" value="MFC4630658.1"/>
    <property type="molecule type" value="Genomic_DNA"/>
</dbReference>
<protein>
    <submittedName>
        <fullName evidence="1">TIGR03620 family F420-dependent LLM class oxidoreductase</fullName>
    </submittedName>
</protein>
<dbReference type="SUPFAM" id="SSF51679">
    <property type="entry name" value="Bacterial luciferase-like"/>
    <property type="match status" value="1"/>
</dbReference>
<dbReference type="RefSeq" id="WP_377138692.1">
    <property type="nucleotide sequence ID" value="NZ_JBHSFI010000006.1"/>
</dbReference>
<proteinExistence type="predicted"/>
<keyword evidence="2" id="KW-1185">Reference proteome</keyword>
<evidence type="ECO:0000313" key="1">
    <source>
        <dbReference type="EMBL" id="MFC4630658.1"/>
    </source>
</evidence>
<reference evidence="2" key="1">
    <citation type="journal article" date="2019" name="Int. J. Syst. Evol. Microbiol.">
        <title>The Global Catalogue of Microorganisms (GCM) 10K type strain sequencing project: providing services to taxonomists for standard genome sequencing and annotation.</title>
        <authorList>
            <consortium name="The Broad Institute Genomics Platform"/>
            <consortium name="The Broad Institute Genome Sequencing Center for Infectious Disease"/>
            <person name="Wu L."/>
            <person name="Ma J."/>
        </authorList>
    </citation>
    <scope>NUCLEOTIDE SEQUENCE [LARGE SCALE GENOMIC DNA]</scope>
    <source>
        <strain evidence="2">CCUG 42722</strain>
    </source>
</reference>
<evidence type="ECO:0000313" key="2">
    <source>
        <dbReference type="Proteomes" id="UP001596011"/>
    </source>
</evidence>
<accession>A0ABV9HL88</accession>
<dbReference type="InterPro" id="IPR019922">
    <property type="entry name" value="Lucif-like_OxRdatse_MSMEG_4141"/>
</dbReference>
<comment type="caution">
    <text evidence="1">The sequence shown here is derived from an EMBL/GenBank/DDBJ whole genome shotgun (WGS) entry which is preliminary data.</text>
</comment>
<gene>
    <name evidence="1" type="ORF">ACFO6V_20600</name>
</gene>
<dbReference type="Proteomes" id="UP001596011">
    <property type="component" value="Unassembled WGS sequence"/>
</dbReference>
<dbReference type="InterPro" id="IPR036661">
    <property type="entry name" value="Luciferase-like_sf"/>
</dbReference>
<sequence>MSELELGSLGLVLNVADDRAHLAQAAEAEQLGFSALWLFGGQLELLQPLAELLRATEKVQVAPAIVSLDVHGVDDVVRLLEVLGDGEADRLVGGFGAPQQAARPLAGLREFLDELDAADVSLPAARRLIAALGPRKLELARDRAAGAITMLVTPAYTAWAREVLGPDATLVVIQPVVLDADLGRARQTVRGPLGFLLSVGGYAANMRRMGFGDDDIAAMSDELVDAIATVGDADAILAGVRAHLDAGADHVALSVFSEGDQPGAIEVARAVAAVDPTLRG</sequence>